<comment type="caution">
    <text evidence="5">The sequence shown here is derived from an EMBL/GenBank/DDBJ whole genome shotgun (WGS) entry which is preliminary data.</text>
</comment>
<protein>
    <recommendedName>
        <fullName evidence="2 3">Single-stranded DNA-binding protein</fullName>
        <shortName evidence="2">SSB</shortName>
    </recommendedName>
</protein>
<keyword evidence="2" id="KW-0235">DNA replication</keyword>
<comment type="subunit">
    <text evidence="2">Homotetramer.</text>
</comment>
<evidence type="ECO:0000313" key="5">
    <source>
        <dbReference type="EMBL" id="MBB3141587.1"/>
    </source>
</evidence>
<dbReference type="PANTHER" id="PTHR10302">
    <property type="entry name" value="SINGLE-STRANDED DNA-BINDING PROTEIN"/>
    <property type="match status" value="1"/>
</dbReference>
<dbReference type="InterPro" id="IPR011344">
    <property type="entry name" value="ssDNA-bd"/>
</dbReference>
<keyword evidence="1 2" id="KW-0238">DNA-binding</keyword>
<dbReference type="GO" id="GO:0006310">
    <property type="term" value="P:DNA recombination"/>
    <property type="evidence" value="ECO:0007669"/>
    <property type="project" value="UniProtKB-UniRule"/>
</dbReference>
<dbReference type="Proteomes" id="UP000525987">
    <property type="component" value="Unassembled WGS sequence"/>
</dbReference>
<comment type="caution">
    <text evidence="2">Lacks conserved residue(s) required for the propagation of feature annotation.</text>
</comment>
<dbReference type="PANTHER" id="PTHR10302:SF27">
    <property type="entry name" value="SINGLE-STRANDED DNA-BINDING PROTEIN"/>
    <property type="match status" value="1"/>
</dbReference>
<dbReference type="CDD" id="cd04496">
    <property type="entry name" value="SSB_OBF"/>
    <property type="match status" value="1"/>
</dbReference>
<sequence length="225" mass="23916">MARGVNKVILIGNLGQDPEVRFTPSGTAVANLNLATTDTWTDRQSGQRQERTEWHRVVMFNKLAEISQQYLRKGSRVYVEGRLQTRKWQDQNGQDKYSTEIVANDMQMLDSRSGGDMGGGFGGPQQGGNYGQPQGGPQQGGNYGQPQGGPQQGGNYGQSQGGQQQGGNFGGQQQGGNFGGPQQGGGQPRPAPQPAPNQGGGQQQGGNFGAPDPGSFDDFDDEIPF</sequence>
<evidence type="ECO:0000256" key="2">
    <source>
        <dbReference type="HAMAP-Rule" id="MF_00984"/>
    </source>
</evidence>
<dbReference type="SUPFAM" id="SSF50249">
    <property type="entry name" value="Nucleic acid-binding proteins"/>
    <property type="match status" value="1"/>
</dbReference>
<dbReference type="GO" id="GO:0009295">
    <property type="term" value="C:nucleoid"/>
    <property type="evidence" value="ECO:0007669"/>
    <property type="project" value="TreeGrafter"/>
</dbReference>
<proteinExistence type="inferred from homology"/>
<feature type="compositionally biased region" description="Gly residues" evidence="4">
    <location>
        <begin position="115"/>
        <end position="187"/>
    </location>
</feature>
<evidence type="ECO:0000256" key="4">
    <source>
        <dbReference type="SAM" id="MobiDB-lite"/>
    </source>
</evidence>
<feature type="short sequence motif" description="Important for interaction with partner proteins" evidence="2">
    <location>
        <begin position="220"/>
        <end position="225"/>
    </location>
</feature>
<dbReference type="GO" id="GO:0006260">
    <property type="term" value="P:DNA replication"/>
    <property type="evidence" value="ECO:0007669"/>
    <property type="project" value="UniProtKB-UniRule"/>
</dbReference>
<name>A0A7W5G649_9GAMM</name>
<dbReference type="InterPro" id="IPR000424">
    <property type="entry name" value="Primosome_PriB/ssb"/>
</dbReference>
<feature type="compositionally biased region" description="Gly residues" evidence="4">
    <location>
        <begin position="198"/>
        <end position="208"/>
    </location>
</feature>
<keyword evidence="6" id="KW-1185">Reference proteome</keyword>
<keyword evidence="2" id="KW-0234">DNA repair</keyword>
<dbReference type="Gene3D" id="2.40.50.140">
    <property type="entry name" value="Nucleic acid-binding proteins"/>
    <property type="match status" value="1"/>
</dbReference>
<dbReference type="Pfam" id="PF00436">
    <property type="entry name" value="SSB"/>
    <property type="match status" value="1"/>
</dbReference>
<dbReference type="GO" id="GO:0003697">
    <property type="term" value="F:single-stranded DNA binding"/>
    <property type="evidence" value="ECO:0007669"/>
    <property type="project" value="UniProtKB-UniRule"/>
</dbReference>
<feature type="compositionally biased region" description="Acidic residues" evidence="4">
    <location>
        <begin position="215"/>
        <end position="225"/>
    </location>
</feature>
<dbReference type="RefSeq" id="WP_183387959.1">
    <property type="nucleotide sequence ID" value="NZ_JACHXM010000011.1"/>
</dbReference>
<dbReference type="AlphaFoldDB" id="A0A7W5G649"/>
<keyword evidence="2" id="KW-0233">DNA recombination</keyword>
<evidence type="ECO:0000313" key="6">
    <source>
        <dbReference type="Proteomes" id="UP000525987"/>
    </source>
</evidence>
<dbReference type="EMBL" id="JACHXM010000011">
    <property type="protein sequence ID" value="MBB3141587.1"/>
    <property type="molecule type" value="Genomic_DNA"/>
</dbReference>
<gene>
    <name evidence="5" type="ORF">FHR96_002467</name>
</gene>
<evidence type="ECO:0000256" key="1">
    <source>
        <dbReference type="ARBA" id="ARBA00023125"/>
    </source>
</evidence>
<accession>A0A7W5G649</accession>
<reference evidence="5 6" key="1">
    <citation type="submission" date="2020-08" db="EMBL/GenBank/DDBJ databases">
        <title>Genomic Encyclopedia of Type Strains, Phase III (KMG-III): the genomes of soil and plant-associated and newly described type strains.</title>
        <authorList>
            <person name="Whitman W."/>
        </authorList>
    </citation>
    <scope>NUCLEOTIDE SEQUENCE [LARGE SCALE GENOMIC DNA]</scope>
    <source>
        <strain evidence="5 6">CECT 5995</strain>
    </source>
</reference>
<dbReference type="InterPro" id="IPR012340">
    <property type="entry name" value="NA-bd_OB-fold"/>
</dbReference>
<dbReference type="PROSITE" id="PS50935">
    <property type="entry name" value="SSB"/>
    <property type="match status" value="1"/>
</dbReference>
<dbReference type="GO" id="GO:0006281">
    <property type="term" value="P:DNA repair"/>
    <property type="evidence" value="ECO:0007669"/>
    <property type="project" value="UniProtKB-UniRule"/>
</dbReference>
<evidence type="ECO:0000256" key="3">
    <source>
        <dbReference type="RuleBase" id="RU000524"/>
    </source>
</evidence>
<dbReference type="HAMAP" id="MF_00984">
    <property type="entry name" value="SSB"/>
    <property type="match status" value="1"/>
</dbReference>
<comment type="function">
    <text evidence="2">Plays an important role in DNA replication, recombination and repair. Binds to ssDNA and to an array of partner proteins to recruit them to their sites of action during DNA metabolism.</text>
</comment>
<dbReference type="NCBIfam" id="TIGR00621">
    <property type="entry name" value="ssb"/>
    <property type="match status" value="1"/>
</dbReference>
<keyword evidence="2" id="KW-0227">DNA damage</keyword>
<feature type="region of interest" description="Disordered" evidence="4">
    <location>
        <begin position="109"/>
        <end position="225"/>
    </location>
</feature>
<organism evidence="5 6">
    <name type="scientific">Halomonas organivorans</name>
    <dbReference type="NCBI Taxonomy" id="257772"/>
    <lineage>
        <taxon>Bacteria</taxon>
        <taxon>Pseudomonadati</taxon>
        <taxon>Pseudomonadota</taxon>
        <taxon>Gammaproteobacteria</taxon>
        <taxon>Oceanospirillales</taxon>
        <taxon>Halomonadaceae</taxon>
        <taxon>Halomonas</taxon>
    </lineage>
</organism>